<organism evidence="2 3">
    <name type="scientific">Roseovarius albus</name>
    <dbReference type="NCBI Taxonomy" id="1247867"/>
    <lineage>
        <taxon>Bacteria</taxon>
        <taxon>Pseudomonadati</taxon>
        <taxon>Pseudomonadota</taxon>
        <taxon>Alphaproteobacteria</taxon>
        <taxon>Rhodobacterales</taxon>
        <taxon>Roseobacteraceae</taxon>
        <taxon>Roseovarius</taxon>
    </lineage>
</organism>
<dbReference type="InterPro" id="IPR002654">
    <property type="entry name" value="Glyco_trans_25"/>
</dbReference>
<sequence length="254" mass="28353">MTLHAFVLHLARAEKRRANAHEVLASCGVEGEIWDAVDGAKLSEADIAEAYRPNLFEPKYPFALKTGEVGCFLSHRSIWQAIVDRELEAGLVFEDDASLDPDVFGRALALAQKHIDRFGYIQFQTRYTAGHEDVLETDGDLRLSVPRVSPVRATAQLISLAAAKRLVKKAQVFDRPVDTFVQSHWFTGQPVAVIYPSGVEAISESLDGSTIQGGKYSLSERLKREVSRTVYRRKIERYSRDSKTLSSAATETRK</sequence>
<keyword evidence="2" id="KW-0808">Transferase</keyword>
<feature type="domain" description="Glycosyl transferase family 25" evidence="1">
    <location>
        <begin position="4"/>
        <end position="134"/>
    </location>
</feature>
<dbReference type="CDD" id="cd06532">
    <property type="entry name" value="Glyco_transf_25"/>
    <property type="match status" value="1"/>
</dbReference>
<dbReference type="OrthoDB" id="259382at2"/>
<dbReference type="GO" id="GO:0016740">
    <property type="term" value="F:transferase activity"/>
    <property type="evidence" value="ECO:0007669"/>
    <property type="project" value="UniProtKB-KW"/>
</dbReference>
<keyword evidence="3" id="KW-1185">Reference proteome</keyword>
<reference evidence="2 3" key="1">
    <citation type="submission" date="2017-03" db="EMBL/GenBank/DDBJ databases">
        <authorList>
            <person name="Afonso C.L."/>
            <person name="Miller P.J."/>
            <person name="Scott M.A."/>
            <person name="Spackman E."/>
            <person name="Goraichik I."/>
            <person name="Dimitrov K.M."/>
            <person name="Suarez D.L."/>
            <person name="Swayne D.E."/>
        </authorList>
    </citation>
    <scope>NUCLEOTIDE SEQUENCE [LARGE SCALE GENOMIC DNA]</scope>
    <source>
        <strain evidence="2 3">CECT 7450</strain>
    </source>
</reference>
<dbReference type="EMBL" id="FWFX01000015">
    <property type="protein sequence ID" value="SLN68308.1"/>
    <property type="molecule type" value="Genomic_DNA"/>
</dbReference>
<accession>A0A1X7A4A7</accession>
<protein>
    <submittedName>
        <fullName evidence="2">Glycosyltransferase family 25 (LPS biosynthesis protein)</fullName>
    </submittedName>
</protein>
<evidence type="ECO:0000313" key="2">
    <source>
        <dbReference type="EMBL" id="SLN68308.1"/>
    </source>
</evidence>
<evidence type="ECO:0000313" key="3">
    <source>
        <dbReference type="Proteomes" id="UP000193061"/>
    </source>
</evidence>
<name>A0A1X7A4A7_9RHOB</name>
<gene>
    <name evidence="2" type="ORF">ROA7450_03655</name>
</gene>
<dbReference type="Pfam" id="PF01755">
    <property type="entry name" value="Glyco_transf_25"/>
    <property type="match status" value="1"/>
</dbReference>
<dbReference type="AlphaFoldDB" id="A0A1X7A4A7"/>
<evidence type="ECO:0000259" key="1">
    <source>
        <dbReference type="Pfam" id="PF01755"/>
    </source>
</evidence>
<dbReference type="Proteomes" id="UP000193061">
    <property type="component" value="Unassembled WGS sequence"/>
</dbReference>
<dbReference type="RefSeq" id="WP_085807323.1">
    <property type="nucleotide sequence ID" value="NZ_FWFX01000015.1"/>
</dbReference>
<proteinExistence type="predicted"/>